<feature type="coiled-coil region" evidence="1">
    <location>
        <begin position="130"/>
        <end position="157"/>
    </location>
</feature>
<accession>A0A4D6LW23</accession>
<evidence type="ECO:0000313" key="3">
    <source>
        <dbReference type="Proteomes" id="UP000501690"/>
    </source>
</evidence>
<gene>
    <name evidence="2" type="ORF">DEO72_LG5g1331</name>
</gene>
<evidence type="ECO:0000313" key="2">
    <source>
        <dbReference type="EMBL" id="QCD93259.1"/>
    </source>
</evidence>
<dbReference type="EMBL" id="CP039349">
    <property type="protein sequence ID" value="QCD93259.1"/>
    <property type="molecule type" value="Genomic_DNA"/>
</dbReference>
<name>A0A4D6LW23_VIGUN</name>
<keyword evidence="1" id="KW-0175">Coiled coil</keyword>
<dbReference type="AlphaFoldDB" id="A0A4D6LW23"/>
<keyword evidence="3" id="KW-1185">Reference proteome</keyword>
<protein>
    <submittedName>
        <fullName evidence="2">Uncharacterized protein</fullName>
    </submittedName>
</protein>
<proteinExistence type="predicted"/>
<sequence length="196" mass="22124">MLAVKKASKALNPSEATFEEELEVCNNGGDNVGAMCQGEVQRFPTIEEELLLPPGMELKQIFGIELPSKDVLDLKEGEAEVILKELVSKGHNSLLIEFHSRLLALILSESGKEKLRRYIKDENSRYAKGMKEAKLKIDANKEKIKCVERKLRNEKAKVVSSTVSPFPMEEKIRTEVDEAHTDMLRLNSTKFMSSFL</sequence>
<evidence type="ECO:0000256" key="1">
    <source>
        <dbReference type="SAM" id="Coils"/>
    </source>
</evidence>
<organism evidence="2 3">
    <name type="scientific">Vigna unguiculata</name>
    <name type="common">Cowpea</name>
    <dbReference type="NCBI Taxonomy" id="3917"/>
    <lineage>
        <taxon>Eukaryota</taxon>
        <taxon>Viridiplantae</taxon>
        <taxon>Streptophyta</taxon>
        <taxon>Embryophyta</taxon>
        <taxon>Tracheophyta</taxon>
        <taxon>Spermatophyta</taxon>
        <taxon>Magnoliopsida</taxon>
        <taxon>eudicotyledons</taxon>
        <taxon>Gunneridae</taxon>
        <taxon>Pentapetalae</taxon>
        <taxon>rosids</taxon>
        <taxon>fabids</taxon>
        <taxon>Fabales</taxon>
        <taxon>Fabaceae</taxon>
        <taxon>Papilionoideae</taxon>
        <taxon>50 kb inversion clade</taxon>
        <taxon>NPAAA clade</taxon>
        <taxon>indigoferoid/millettioid clade</taxon>
        <taxon>Phaseoleae</taxon>
        <taxon>Vigna</taxon>
    </lineage>
</organism>
<reference evidence="2 3" key="1">
    <citation type="submission" date="2019-04" db="EMBL/GenBank/DDBJ databases">
        <title>An improved genome assembly and genetic linkage map for asparagus bean, Vigna unguiculata ssp. sesquipedialis.</title>
        <authorList>
            <person name="Xia Q."/>
            <person name="Zhang R."/>
            <person name="Dong Y."/>
        </authorList>
    </citation>
    <scope>NUCLEOTIDE SEQUENCE [LARGE SCALE GENOMIC DNA]</scope>
    <source>
        <tissue evidence="2">Leaf</tissue>
    </source>
</reference>
<dbReference type="Proteomes" id="UP000501690">
    <property type="component" value="Linkage Group LG5"/>
</dbReference>